<feature type="compositionally biased region" description="Basic and acidic residues" evidence="1">
    <location>
        <begin position="74"/>
        <end position="100"/>
    </location>
</feature>
<proteinExistence type="predicted"/>
<dbReference type="EC" id="1.16.1.1" evidence="2"/>
<accession>A0A6J4QQS0</accession>
<protein>
    <submittedName>
        <fullName evidence="2">Mercuric ion reductase</fullName>
        <ecNumber evidence="2">1.16.1.1</ecNumber>
    </submittedName>
</protein>
<sequence>GPTVRPDRHRRRGRGARLGSRCGLSGREGRPRGAGQARGRLSLHRVRPDQDSGQERPGGEPREALRGVRHRDRRGGDEFPRGDGRMEGAVREAGKHDEADHFRGLGVEVFEGQEARFDAPDEVAVDGRRL</sequence>
<name>A0A6J4QQS0_9ACTN</name>
<dbReference type="EMBL" id="CADCVC010000195">
    <property type="protein sequence ID" value="CAA9450697.1"/>
    <property type="molecule type" value="Genomic_DNA"/>
</dbReference>
<dbReference type="GO" id="GO:0016152">
    <property type="term" value="F:mercury (II) reductase (NADP+) activity"/>
    <property type="evidence" value="ECO:0007669"/>
    <property type="project" value="UniProtKB-EC"/>
</dbReference>
<feature type="non-terminal residue" evidence="2">
    <location>
        <position position="130"/>
    </location>
</feature>
<evidence type="ECO:0000313" key="2">
    <source>
        <dbReference type="EMBL" id="CAA9450697.1"/>
    </source>
</evidence>
<dbReference type="AlphaFoldDB" id="A0A6J4QQS0"/>
<keyword evidence="2" id="KW-0560">Oxidoreductase</keyword>
<feature type="region of interest" description="Disordered" evidence="1">
    <location>
        <begin position="1"/>
        <end position="100"/>
    </location>
</feature>
<gene>
    <name evidence="2" type="ORF">AVDCRST_MAG80-2234</name>
</gene>
<organism evidence="2">
    <name type="scientific">uncultured Rubrobacteraceae bacterium</name>
    <dbReference type="NCBI Taxonomy" id="349277"/>
    <lineage>
        <taxon>Bacteria</taxon>
        <taxon>Bacillati</taxon>
        <taxon>Actinomycetota</taxon>
        <taxon>Rubrobacteria</taxon>
        <taxon>Rubrobacterales</taxon>
        <taxon>Rubrobacteraceae</taxon>
        <taxon>environmental samples</taxon>
    </lineage>
</organism>
<reference evidence="2" key="1">
    <citation type="submission" date="2020-02" db="EMBL/GenBank/DDBJ databases">
        <authorList>
            <person name="Meier V. D."/>
        </authorList>
    </citation>
    <scope>NUCLEOTIDE SEQUENCE</scope>
    <source>
        <strain evidence="2">AVDCRST_MAG80</strain>
    </source>
</reference>
<evidence type="ECO:0000256" key="1">
    <source>
        <dbReference type="SAM" id="MobiDB-lite"/>
    </source>
</evidence>
<feature type="non-terminal residue" evidence="2">
    <location>
        <position position="1"/>
    </location>
</feature>
<feature type="compositionally biased region" description="Basic and acidic residues" evidence="1">
    <location>
        <begin position="46"/>
        <end position="66"/>
    </location>
</feature>